<sequence length="108" mass="12345">MLRTLDLPPDEAGGQLDNEPKDRRMGEMKGGMNRHSDEVGMAPVDYEAARELSVIGLEAQKQKPYEKQKSHEEECRNQGLGKSRGLQQSSLRSVVERLYDRSHPDWHK</sequence>
<dbReference type="Proteomes" id="UP000006174">
    <property type="component" value="Unassembled WGS sequence"/>
</dbReference>
<gene>
    <name evidence="2" type="ORF">UHOR_13583</name>
</gene>
<comment type="caution">
    <text evidence="2">The sequence shown here is derived from an EMBL/GenBank/DDBJ whole genome shotgun (WGS) entry which is preliminary data.</text>
</comment>
<feature type="region of interest" description="Disordered" evidence="1">
    <location>
        <begin position="60"/>
        <end position="108"/>
    </location>
</feature>
<keyword evidence="3" id="KW-1185">Reference proteome</keyword>
<reference evidence="2 3" key="1">
    <citation type="journal article" date="2012" name="Plant Cell">
        <title>Genome comparison of barley and maize smut fungi reveals targeted loss of RNA silencing components and species-specific presence of transposable elements.</title>
        <authorList>
            <person name="Laurie J.D."/>
            <person name="Ali S."/>
            <person name="Linning R."/>
            <person name="Mannhaupt G."/>
            <person name="Wong P."/>
            <person name="Gueldener U."/>
            <person name="Muensterkoetter M."/>
            <person name="Moore R."/>
            <person name="Kahmann R."/>
            <person name="Bakkeren G."/>
            <person name="Schirawski J."/>
        </authorList>
    </citation>
    <scope>NUCLEOTIDE SEQUENCE [LARGE SCALE GENOMIC DNA]</scope>
    <source>
        <strain evidence="3">Uh4875-4</strain>
    </source>
</reference>
<dbReference type="HOGENOM" id="CLU_2198954_0_0_1"/>
<evidence type="ECO:0000313" key="3">
    <source>
        <dbReference type="Proteomes" id="UP000006174"/>
    </source>
</evidence>
<dbReference type="EMBL" id="CAGI01000142">
    <property type="protein sequence ID" value="CCF49196.1"/>
    <property type="molecule type" value="Genomic_DNA"/>
</dbReference>
<organism evidence="2 3">
    <name type="scientific">Ustilago hordei</name>
    <name type="common">Barley covered smut fungus</name>
    <dbReference type="NCBI Taxonomy" id="120017"/>
    <lineage>
        <taxon>Eukaryota</taxon>
        <taxon>Fungi</taxon>
        <taxon>Dikarya</taxon>
        <taxon>Basidiomycota</taxon>
        <taxon>Ustilaginomycotina</taxon>
        <taxon>Ustilaginomycetes</taxon>
        <taxon>Ustilaginales</taxon>
        <taxon>Ustilaginaceae</taxon>
        <taxon>Ustilago</taxon>
    </lineage>
</organism>
<protein>
    <submittedName>
        <fullName evidence="2">Uncharacterized protein</fullName>
    </submittedName>
</protein>
<feature type="compositionally biased region" description="Basic and acidic residues" evidence="1">
    <location>
        <begin position="18"/>
        <end position="27"/>
    </location>
</feature>
<feature type="compositionally biased region" description="Basic and acidic residues" evidence="1">
    <location>
        <begin position="60"/>
        <end position="76"/>
    </location>
</feature>
<proteinExistence type="predicted"/>
<accession>I2FQK3</accession>
<evidence type="ECO:0000313" key="2">
    <source>
        <dbReference type="EMBL" id="CCF49196.1"/>
    </source>
</evidence>
<dbReference type="AlphaFoldDB" id="I2FQK3"/>
<feature type="compositionally biased region" description="Basic and acidic residues" evidence="1">
    <location>
        <begin position="94"/>
        <end position="108"/>
    </location>
</feature>
<feature type="region of interest" description="Disordered" evidence="1">
    <location>
        <begin position="1"/>
        <end position="44"/>
    </location>
</feature>
<evidence type="ECO:0000256" key="1">
    <source>
        <dbReference type="SAM" id="MobiDB-lite"/>
    </source>
</evidence>
<name>I2FQK3_USTHO</name>